<keyword evidence="3 9" id="KW-1133">Transmembrane helix</keyword>
<accession>A0A2K8KWB0</accession>
<feature type="transmembrane region" description="Helical" evidence="9">
    <location>
        <begin position="184"/>
        <end position="206"/>
    </location>
</feature>
<dbReference type="Pfam" id="PF00015">
    <property type="entry name" value="MCPsignal"/>
    <property type="match status" value="1"/>
</dbReference>
<keyword evidence="2 9" id="KW-0812">Transmembrane</keyword>
<dbReference type="KEGG" id="rfo:REIFOR_01869"/>
<name>A0A2K8KWB0_9GAMM</name>
<dbReference type="PANTHER" id="PTHR32089">
    <property type="entry name" value="METHYL-ACCEPTING CHEMOTAXIS PROTEIN MCPB"/>
    <property type="match status" value="1"/>
</dbReference>
<evidence type="ECO:0000256" key="4">
    <source>
        <dbReference type="ARBA" id="ARBA00023136"/>
    </source>
</evidence>
<organism evidence="12 13">
    <name type="scientific">Reinekea forsetii</name>
    <dbReference type="NCBI Taxonomy" id="1336806"/>
    <lineage>
        <taxon>Bacteria</taxon>
        <taxon>Pseudomonadati</taxon>
        <taxon>Pseudomonadota</taxon>
        <taxon>Gammaproteobacteria</taxon>
        <taxon>Oceanospirillales</taxon>
        <taxon>Saccharospirillaceae</taxon>
        <taxon>Reinekea</taxon>
    </lineage>
</organism>
<dbReference type="InterPro" id="IPR003660">
    <property type="entry name" value="HAMP_dom"/>
</dbReference>
<evidence type="ECO:0000313" key="13">
    <source>
        <dbReference type="Proteomes" id="UP000229757"/>
    </source>
</evidence>
<sequence>MNFPNIPKLPIRLRLFSVLAVAAISLIILAGVSYRSLLLAGDATETLNDLVANATEVSDLVTNVQSEFVNTVNNIDNGLVTWDTGALQIRASSVRFAQQWQAIAAQQDLDNALIDAVRELQTAYGLFERLSERQSRADLQLFLLNDLYVLVGPFIDQAQRYNEQLTAAAERSFAGFSATFTQSIVSNTVVILLTALVTSVIGWLTYQSILKPVRQISQTISAVQANNPDARTGLVASADELASLGATLDQLLDEKNRTLSRMESENDQLNNSIIELLEGTSLLSDRDLTVRLIVREDITGPVADAMNMATEEIGEALAKIRQISDLVGAASAVIDEQSAKVNKVSETSRQLVAATIAKLETVSAQMFQIAKWSQASNQVAKKATASTDSAFESVTNTMTSMVDIRGSISETEKRIKRLSERSQEISSIIDIINSIAERTHVLALNASMQAAAAGDAGRGFAVVADEVQRLAESSRDSTSQISVLVRNIQAETAAAVDTMNLSISEVVAGSKLAQLAGDQMMETQTTTKDLARAVAKISEQSILQARETDQLKNQSTQIAESTEQTRLELKRQAEQTRRLASASRALANTVSVFALPSHLLSTGLTAEILEASAVAPVIALDKAKPFGNEPLSAIARPAQANR</sequence>
<proteinExistence type="inferred from homology"/>
<dbReference type="PANTHER" id="PTHR32089:SF119">
    <property type="entry name" value="METHYL-ACCEPTING CHEMOTAXIS PROTEIN CTPL"/>
    <property type="match status" value="1"/>
</dbReference>
<dbReference type="EMBL" id="CP011797">
    <property type="protein sequence ID" value="ATX77006.1"/>
    <property type="molecule type" value="Genomic_DNA"/>
</dbReference>
<evidence type="ECO:0000256" key="2">
    <source>
        <dbReference type="ARBA" id="ARBA00022692"/>
    </source>
</evidence>
<feature type="domain" description="Methyl-accepting transducer" evidence="10">
    <location>
        <begin position="323"/>
        <end position="559"/>
    </location>
</feature>
<dbReference type="GO" id="GO:0006935">
    <property type="term" value="P:chemotaxis"/>
    <property type="evidence" value="ECO:0007669"/>
    <property type="project" value="UniProtKB-ARBA"/>
</dbReference>
<protein>
    <submittedName>
        <fullName evidence="12">Methyl-accepting chemotaxis protein</fullName>
    </submittedName>
</protein>
<reference evidence="12 13" key="1">
    <citation type="journal article" date="2017" name="Environ. Microbiol.">
        <title>Genomic and physiological analyses of 'Reinekea forsetii' reveal a versatile opportunistic lifestyle during spring algae blooms.</title>
        <authorList>
            <person name="Avci B."/>
            <person name="Hahnke R.L."/>
            <person name="Chafee M."/>
            <person name="Fischer T."/>
            <person name="Gruber-Vodicka H."/>
            <person name="Tegetmeyer H.E."/>
            <person name="Harder J."/>
            <person name="Fuchs B.M."/>
            <person name="Amann R.I."/>
            <person name="Teeling H."/>
        </authorList>
    </citation>
    <scope>NUCLEOTIDE SEQUENCE [LARGE SCALE GENOMIC DNA]</scope>
    <source>
        <strain evidence="12 13">Hel1_31_D35</strain>
    </source>
</reference>
<dbReference type="GO" id="GO:0007165">
    <property type="term" value="P:signal transduction"/>
    <property type="evidence" value="ECO:0007669"/>
    <property type="project" value="UniProtKB-KW"/>
</dbReference>
<keyword evidence="8" id="KW-0175">Coiled coil</keyword>
<keyword evidence="4 9" id="KW-0472">Membrane</keyword>
<gene>
    <name evidence="12" type="ORF">REIFOR_01869</name>
</gene>
<dbReference type="RefSeq" id="WP_100257294.1">
    <property type="nucleotide sequence ID" value="NZ_CP011797.1"/>
</dbReference>
<evidence type="ECO:0000256" key="6">
    <source>
        <dbReference type="ARBA" id="ARBA00029447"/>
    </source>
</evidence>
<keyword evidence="13" id="KW-1185">Reference proteome</keyword>
<dbReference type="PROSITE" id="PS50885">
    <property type="entry name" value="HAMP"/>
    <property type="match status" value="2"/>
</dbReference>
<evidence type="ECO:0000256" key="3">
    <source>
        <dbReference type="ARBA" id="ARBA00022989"/>
    </source>
</evidence>
<evidence type="ECO:0000256" key="9">
    <source>
        <dbReference type="SAM" id="Phobius"/>
    </source>
</evidence>
<dbReference type="SUPFAM" id="SSF58104">
    <property type="entry name" value="Methyl-accepting chemotaxis protein (MCP) signaling domain"/>
    <property type="match status" value="1"/>
</dbReference>
<comment type="subcellular location">
    <subcellularLocation>
        <location evidence="1">Membrane</location>
        <topology evidence="1">Multi-pass membrane protein</topology>
    </subcellularLocation>
</comment>
<feature type="domain" description="HAMP" evidence="11">
    <location>
        <begin position="207"/>
        <end position="260"/>
    </location>
</feature>
<keyword evidence="5 7" id="KW-0807">Transducer</keyword>
<evidence type="ECO:0000256" key="8">
    <source>
        <dbReference type="SAM" id="Coils"/>
    </source>
</evidence>
<dbReference type="SMART" id="SM00283">
    <property type="entry name" value="MA"/>
    <property type="match status" value="1"/>
</dbReference>
<evidence type="ECO:0000256" key="1">
    <source>
        <dbReference type="ARBA" id="ARBA00004141"/>
    </source>
</evidence>
<feature type="transmembrane region" description="Helical" evidence="9">
    <location>
        <begin position="12"/>
        <end position="34"/>
    </location>
</feature>
<dbReference type="PROSITE" id="PS50111">
    <property type="entry name" value="CHEMOTAXIS_TRANSDUC_2"/>
    <property type="match status" value="1"/>
</dbReference>
<dbReference type="Gene3D" id="6.10.340.10">
    <property type="match status" value="1"/>
</dbReference>
<feature type="coiled-coil region" evidence="8">
    <location>
        <begin position="248"/>
        <end position="279"/>
    </location>
</feature>
<evidence type="ECO:0000256" key="5">
    <source>
        <dbReference type="ARBA" id="ARBA00023224"/>
    </source>
</evidence>
<dbReference type="GO" id="GO:0016020">
    <property type="term" value="C:membrane"/>
    <property type="evidence" value="ECO:0007669"/>
    <property type="project" value="UniProtKB-SubCell"/>
</dbReference>
<dbReference type="SMART" id="SM00304">
    <property type="entry name" value="HAMP"/>
    <property type="match status" value="2"/>
</dbReference>
<feature type="domain" description="HAMP" evidence="11">
    <location>
        <begin position="267"/>
        <end position="318"/>
    </location>
</feature>
<dbReference type="InterPro" id="IPR004089">
    <property type="entry name" value="MCPsignal_dom"/>
</dbReference>
<evidence type="ECO:0000256" key="7">
    <source>
        <dbReference type="PROSITE-ProRule" id="PRU00284"/>
    </source>
</evidence>
<dbReference type="Proteomes" id="UP000229757">
    <property type="component" value="Chromosome"/>
</dbReference>
<dbReference type="OrthoDB" id="9177152at2"/>
<evidence type="ECO:0000313" key="12">
    <source>
        <dbReference type="EMBL" id="ATX77006.1"/>
    </source>
</evidence>
<dbReference type="Gene3D" id="1.10.287.950">
    <property type="entry name" value="Methyl-accepting chemotaxis protein"/>
    <property type="match status" value="1"/>
</dbReference>
<evidence type="ECO:0000259" key="11">
    <source>
        <dbReference type="PROSITE" id="PS50885"/>
    </source>
</evidence>
<evidence type="ECO:0000259" key="10">
    <source>
        <dbReference type="PROSITE" id="PS50111"/>
    </source>
</evidence>
<comment type="similarity">
    <text evidence="6">Belongs to the methyl-accepting chemotaxis (MCP) protein family.</text>
</comment>
<dbReference type="AlphaFoldDB" id="A0A2K8KWB0"/>